<reference evidence="1 2" key="2">
    <citation type="submission" date="2018-11" db="EMBL/GenBank/DDBJ databases">
        <authorList>
            <consortium name="Pathogen Informatics"/>
        </authorList>
    </citation>
    <scope>NUCLEOTIDE SEQUENCE [LARGE SCALE GENOMIC DNA]</scope>
</reference>
<sequence>MASIAAGRSACEIIGIVTGCSERHAVVWIESEKREEKIQLVDCSENIRLGDWLDLTIPREIRKIEPRLETRVLENGIVQVLTEVKYDGSSEKIGHGTVMDSRHFGRVAMFVPVLTEVKYDGSSEKIGHGTVMDSRHFGRVAIIPSEERWYEKVSGVYWFVSPDQILHRGFSKRNGWRNEADEESCEEC</sequence>
<evidence type="ECO:0000313" key="2">
    <source>
        <dbReference type="Proteomes" id="UP000271098"/>
    </source>
</evidence>
<evidence type="ECO:0000313" key="3">
    <source>
        <dbReference type="WBParaSite" id="GPUH_0001991401-mRNA-1"/>
    </source>
</evidence>
<name>A0A183EFZ8_9BILA</name>
<accession>A0A183EFZ8</accession>
<proteinExistence type="predicted"/>
<reference evidence="3" key="1">
    <citation type="submission" date="2016-06" db="UniProtKB">
        <authorList>
            <consortium name="WormBaseParasite"/>
        </authorList>
    </citation>
    <scope>IDENTIFICATION</scope>
</reference>
<organism evidence="3">
    <name type="scientific">Gongylonema pulchrum</name>
    <dbReference type="NCBI Taxonomy" id="637853"/>
    <lineage>
        <taxon>Eukaryota</taxon>
        <taxon>Metazoa</taxon>
        <taxon>Ecdysozoa</taxon>
        <taxon>Nematoda</taxon>
        <taxon>Chromadorea</taxon>
        <taxon>Rhabditida</taxon>
        <taxon>Spirurina</taxon>
        <taxon>Spiruromorpha</taxon>
        <taxon>Spiruroidea</taxon>
        <taxon>Gongylonematidae</taxon>
        <taxon>Gongylonema</taxon>
    </lineage>
</organism>
<evidence type="ECO:0000313" key="1">
    <source>
        <dbReference type="EMBL" id="VDN34823.1"/>
    </source>
</evidence>
<protein>
    <submittedName>
        <fullName evidence="3">YopX domain-containing protein</fullName>
    </submittedName>
</protein>
<dbReference type="WBParaSite" id="GPUH_0001991401-mRNA-1">
    <property type="protein sequence ID" value="GPUH_0001991401-mRNA-1"/>
    <property type="gene ID" value="GPUH_0001991401"/>
</dbReference>
<dbReference type="OrthoDB" id="5796350at2759"/>
<dbReference type="AlphaFoldDB" id="A0A183EFZ8"/>
<keyword evidence="2" id="KW-1185">Reference proteome</keyword>
<dbReference type="EMBL" id="UYRT01089360">
    <property type="protein sequence ID" value="VDN34823.1"/>
    <property type="molecule type" value="Genomic_DNA"/>
</dbReference>
<gene>
    <name evidence="1" type="ORF">GPUH_LOCUS19889</name>
</gene>
<dbReference type="Proteomes" id="UP000271098">
    <property type="component" value="Unassembled WGS sequence"/>
</dbReference>